<dbReference type="EMBL" id="BMAU01021198">
    <property type="protein sequence ID" value="GFX97439.1"/>
    <property type="molecule type" value="Genomic_DNA"/>
</dbReference>
<evidence type="ECO:0000313" key="2">
    <source>
        <dbReference type="Proteomes" id="UP000887159"/>
    </source>
</evidence>
<protein>
    <submittedName>
        <fullName evidence="1">Uncharacterized protein</fullName>
    </submittedName>
</protein>
<keyword evidence="2" id="KW-1185">Reference proteome</keyword>
<name>A0A8X6V8Y7_TRICX</name>
<evidence type="ECO:0000313" key="1">
    <source>
        <dbReference type="EMBL" id="GFX97439.1"/>
    </source>
</evidence>
<gene>
    <name evidence="1" type="ORF">TNCV_2839991</name>
</gene>
<accession>A0A8X6V8Y7</accession>
<sequence>MELPFNRQQGKLSFLPVPNVLLRKRLMVNSIQGEKFQKIWWNNHKIFPRGQDVKQLPIFVRLLWSGLSPLTSSSNSNHQLLQASFCTLCDVWEDMDADHIRRCPALKGFSLCELNCQARGLLVS</sequence>
<dbReference type="Proteomes" id="UP000887159">
    <property type="component" value="Unassembled WGS sequence"/>
</dbReference>
<comment type="caution">
    <text evidence="1">The sequence shown here is derived from an EMBL/GenBank/DDBJ whole genome shotgun (WGS) entry which is preliminary data.</text>
</comment>
<organism evidence="1 2">
    <name type="scientific">Trichonephila clavipes</name>
    <name type="common">Golden silk orbweaver</name>
    <name type="synonym">Nephila clavipes</name>
    <dbReference type="NCBI Taxonomy" id="2585209"/>
    <lineage>
        <taxon>Eukaryota</taxon>
        <taxon>Metazoa</taxon>
        <taxon>Ecdysozoa</taxon>
        <taxon>Arthropoda</taxon>
        <taxon>Chelicerata</taxon>
        <taxon>Arachnida</taxon>
        <taxon>Araneae</taxon>
        <taxon>Araneomorphae</taxon>
        <taxon>Entelegynae</taxon>
        <taxon>Araneoidea</taxon>
        <taxon>Nephilidae</taxon>
        <taxon>Trichonephila</taxon>
    </lineage>
</organism>
<dbReference type="AlphaFoldDB" id="A0A8X6V8Y7"/>
<reference evidence="1" key="1">
    <citation type="submission" date="2020-08" db="EMBL/GenBank/DDBJ databases">
        <title>Multicomponent nature underlies the extraordinary mechanical properties of spider dragline silk.</title>
        <authorList>
            <person name="Kono N."/>
            <person name="Nakamura H."/>
            <person name="Mori M."/>
            <person name="Yoshida Y."/>
            <person name="Ohtoshi R."/>
            <person name="Malay A.D."/>
            <person name="Moran D.A.P."/>
            <person name="Tomita M."/>
            <person name="Numata K."/>
            <person name="Arakawa K."/>
        </authorList>
    </citation>
    <scope>NUCLEOTIDE SEQUENCE</scope>
</reference>
<proteinExistence type="predicted"/>